<accession>A0A852VBK7</accession>
<sequence>MSTTASFNLKIGSIDIQVSGSEEYLKEQIPIVLEYVKPHVTGMASVPHTPAADRPHTTHKEMGLNTIAAKLAVKSGTDLIMAAVIGLSRKGKSTSSRKELMDEMKLATSYYKVTYAGNMTSYLKTLVTQQRLLEQSADNYALPAAVLTELDQKLS</sequence>
<evidence type="ECO:0000313" key="1">
    <source>
        <dbReference type="EMBL" id="NYF88827.1"/>
    </source>
</evidence>
<organism evidence="1 2">
    <name type="scientific">Tunturiibacter lichenicola</name>
    <dbReference type="NCBI Taxonomy" id="2051959"/>
    <lineage>
        <taxon>Bacteria</taxon>
        <taxon>Pseudomonadati</taxon>
        <taxon>Acidobacteriota</taxon>
        <taxon>Terriglobia</taxon>
        <taxon>Terriglobales</taxon>
        <taxon>Acidobacteriaceae</taxon>
        <taxon>Tunturiibacter</taxon>
    </lineage>
</organism>
<name>A0A852VBK7_9BACT</name>
<dbReference type="Proteomes" id="UP000564385">
    <property type="component" value="Unassembled WGS sequence"/>
</dbReference>
<comment type="caution">
    <text evidence="1">The sequence shown here is derived from an EMBL/GenBank/DDBJ whole genome shotgun (WGS) entry which is preliminary data.</text>
</comment>
<protein>
    <submittedName>
        <fullName evidence="1">Uncharacterized protein</fullName>
    </submittedName>
</protein>
<evidence type="ECO:0000313" key="2">
    <source>
        <dbReference type="Proteomes" id="UP000564385"/>
    </source>
</evidence>
<proteinExistence type="predicted"/>
<dbReference type="EMBL" id="JACCCU010000001">
    <property type="protein sequence ID" value="NYF88827.1"/>
    <property type="molecule type" value="Genomic_DNA"/>
</dbReference>
<reference evidence="1 2" key="1">
    <citation type="submission" date="2020-07" db="EMBL/GenBank/DDBJ databases">
        <title>Genomic Encyclopedia of Type Strains, Phase IV (KMG-V): Genome sequencing to study the core and pangenomes of soil and plant-associated prokaryotes.</title>
        <authorList>
            <person name="Whitman W."/>
        </authorList>
    </citation>
    <scope>NUCLEOTIDE SEQUENCE [LARGE SCALE GENOMIC DNA]</scope>
    <source>
        <strain evidence="1 2">M8UP22</strain>
    </source>
</reference>
<gene>
    <name evidence="1" type="ORF">HDF08_000894</name>
</gene>
<dbReference type="AlphaFoldDB" id="A0A852VBK7"/>